<accession>A0AAD5XM17</accession>
<evidence type="ECO:0008006" key="3">
    <source>
        <dbReference type="Google" id="ProtNLM"/>
    </source>
</evidence>
<dbReference type="AlphaFoldDB" id="A0AAD5XM17"/>
<dbReference type="InterPro" id="IPR051450">
    <property type="entry name" value="Gfo/Idh/MocA_Oxidoreductases"/>
</dbReference>
<evidence type="ECO:0000313" key="1">
    <source>
        <dbReference type="EMBL" id="KAJ3170898.1"/>
    </source>
</evidence>
<dbReference type="PANTHER" id="PTHR43377">
    <property type="entry name" value="BILIVERDIN REDUCTASE A"/>
    <property type="match status" value="1"/>
</dbReference>
<dbReference type="Gene3D" id="3.40.50.720">
    <property type="entry name" value="NAD(P)-binding Rossmann-like Domain"/>
    <property type="match status" value="1"/>
</dbReference>
<dbReference type="PANTHER" id="PTHR43377:SF12">
    <property type="entry name" value="BINDING ROSSMANN FOLD OXIDOREDUCTASE, PUTATIVE (AFU_ORTHOLOGUE AFUA_3G11840)-RELATED"/>
    <property type="match status" value="1"/>
</dbReference>
<name>A0AAD5XM17_9FUNG</name>
<dbReference type="Gene3D" id="3.30.360.10">
    <property type="entry name" value="Dihydrodipicolinate Reductase, domain 2"/>
    <property type="match status" value="2"/>
</dbReference>
<organism evidence="1 2">
    <name type="scientific">Geranomyces variabilis</name>
    <dbReference type="NCBI Taxonomy" id="109894"/>
    <lineage>
        <taxon>Eukaryota</taxon>
        <taxon>Fungi</taxon>
        <taxon>Fungi incertae sedis</taxon>
        <taxon>Chytridiomycota</taxon>
        <taxon>Chytridiomycota incertae sedis</taxon>
        <taxon>Chytridiomycetes</taxon>
        <taxon>Spizellomycetales</taxon>
        <taxon>Powellomycetaceae</taxon>
        <taxon>Geranomyces</taxon>
    </lineage>
</organism>
<reference evidence="1" key="1">
    <citation type="submission" date="2020-05" db="EMBL/GenBank/DDBJ databases">
        <title>Phylogenomic resolution of chytrid fungi.</title>
        <authorList>
            <person name="Stajich J.E."/>
            <person name="Amses K."/>
            <person name="Simmons R."/>
            <person name="Seto K."/>
            <person name="Myers J."/>
            <person name="Bonds A."/>
            <person name="Quandt C.A."/>
            <person name="Barry K."/>
            <person name="Liu P."/>
            <person name="Grigoriev I."/>
            <person name="Longcore J.E."/>
            <person name="James T.Y."/>
        </authorList>
    </citation>
    <scope>NUCLEOTIDE SEQUENCE</scope>
    <source>
        <strain evidence="1">JEL0379</strain>
    </source>
</reference>
<proteinExistence type="predicted"/>
<dbReference type="SUPFAM" id="SSF55347">
    <property type="entry name" value="Glyceraldehyde-3-phosphate dehydrogenase-like, C-terminal domain"/>
    <property type="match status" value="1"/>
</dbReference>
<protein>
    <recommendedName>
        <fullName evidence="3">Gfo/Idh/MocA-like oxidoreductase C-terminal domain-containing protein</fullName>
    </recommendedName>
</protein>
<evidence type="ECO:0000313" key="2">
    <source>
        <dbReference type="Proteomes" id="UP001212152"/>
    </source>
</evidence>
<keyword evidence="2" id="KW-1185">Reference proteome</keyword>
<dbReference type="EMBL" id="JADGJQ010000091">
    <property type="protein sequence ID" value="KAJ3170898.1"/>
    <property type="molecule type" value="Genomic_DNA"/>
</dbReference>
<comment type="caution">
    <text evidence="1">The sequence shown here is derived from an EMBL/GenBank/DDBJ whole genome shotgun (WGS) entry which is preliminary data.</text>
</comment>
<gene>
    <name evidence="1" type="ORF">HDU87_008664</name>
</gene>
<dbReference type="Proteomes" id="UP001212152">
    <property type="component" value="Unassembled WGS sequence"/>
</dbReference>
<sequence>MAVSVNDCKRIVAAVENAGVIFAVCHVLRYSPYNRALKLLLDSGTIGEIVNIVHIEPVGWWHFAHSYVRGNWAREENATFSLMAKSCHDLDILCHYMGPSHPPRHVHSFGSLTHFRRDRKPAAAGSATRCTECAHEPDCPYSAPRLYLDAARQDERGWPASVLQTAITPPSTRPRTPPSPPATALVTDDVPALTDIEDALANGPYGVCVYESSNDVCDHQVVNVEFDGGATASFTMVAFTTEVCERVTRIHGSRGQIVGDSNSLLVTDFATGVTKTVVPAAGIPGVVTPDGASGHGGGDFGLVERFVKAVADGDRGAIGCTPREALLSHLLVFAAEEARRGRKVVNMEDFGGSLAEGA</sequence>